<reference evidence="3" key="2">
    <citation type="journal article" date="2008" name="Nucleic Acids Res.">
        <title>The rice annotation project database (RAP-DB): 2008 update.</title>
        <authorList>
            <consortium name="The rice annotation project (RAP)"/>
        </authorList>
    </citation>
    <scope>GENOME REANNOTATION</scope>
    <source>
        <strain evidence="3">cv. Nipponbare</strain>
    </source>
</reference>
<reference evidence="3" key="1">
    <citation type="journal article" date="2005" name="Nature">
        <title>The map-based sequence of the rice genome.</title>
        <authorList>
            <consortium name="International rice genome sequencing project (IRGSP)"/>
            <person name="Matsumoto T."/>
            <person name="Wu J."/>
            <person name="Kanamori H."/>
            <person name="Katayose Y."/>
            <person name="Fujisawa M."/>
            <person name="Namiki N."/>
            <person name="Mizuno H."/>
            <person name="Yamamoto K."/>
            <person name="Antonio B.A."/>
            <person name="Baba T."/>
            <person name="Sakata K."/>
            <person name="Nagamura Y."/>
            <person name="Aoki H."/>
            <person name="Arikawa K."/>
            <person name="Arita K."/>
            <person name="Bito T."/>
            <person name="Chiden Y."/>
            <person name="Fujitsuka N."/>
            <person name="Fukunaka R."/>
            <person name="Hamada M."/>
            <person name="Harada C."/>
            <person name="Hayashi A."/>
            <person name="Hijishita S."/>
            <person name="Honda M."/>
            <person name="Hosokawa S."/>
            <person name="Ichikawa Y."/>
            <person name="Idonuma A."/>
            <person name="Iijima M."/>
            <person name="Ikeda M."/>
            <person name="Ikeno M."/>
            <person name="Ito K."/>
            <person name="Ito S."/>
            <person name="Ito T."/>
            <person name="Ito Y."/>
            <person name="Ito Y."/>
            <person name="Iwabuchi A."/>
            <person name="Kamiya K."/>
            <person name="Karasawa W."/>
            <person name="Kurita K."/>
            <person name="Katagiri S."/>
            <person name="Kikuta A."/>
            <person name="Kobayashi H."/>
            <person name="Kobayashi N."/>
            <person name="Machita K."/>
            <person name="Maehara T."/>
            <person name="Masukawa M."/>
            <person name="Mizubayashi T."/>
            <person name="Mukai Y."/>
            <person name="Nagasaki H."/>
            <person name="Nagata Y."/>
            <person name="Naito S."/>
            <person name="Nakashima M."/>
            <person name="Nakama Y."/>
            <person name="Nakamichi Y."/>
            <person name="Nakamura M."/>
            <person name="Meguro A."/>
            <person name="Negishi M."/>
            <person name="Ohta I."/>
            <person name="Ohta T."/>
            <person name="Okamoto M."/>
            <person name="Ono N."/>
            <person name="Saji S."/>
            <person name="Sakaguchi M."/>
            <person name="Sakai K."/>
            <person name="Shibata M."/>
            <person name="Shimokawa T."/>
            <person name="Song J."/>
            <person name="Takazaki Y."/>
            <person name="Terasawa K."/>
            <person name="Tsugane M."/>
            <person name="Tsuji K."/>
            <person name="Ueda S."/>
            <person name="Waki K."/>
            <person name="Yamagata H."/>
            <person name="Yamamoto M."/>
            <person name="Yamamoto S."/>
            <person name="Yamane H."/>
            <person name="Yoshiki S."/>
            <person name="Yoshihara R."/>
            <person name="Yukawa K."/>
            <person name="Zhong H."/>
            <person name="Yano M."/>
            <person name="Yuan Q."/>
            <person name="Ouyang S."/>
            <person name="Liu J."/>
            <person name="Jones K.M."/>
            <person name="Gansberger K."/>
            <person name="Moffat K."/>
            <person name="Hill J."/>
            <person name="Bera J."/>
            <person name="Fadrosh D."/>
            <person name="Jin S."/>
            <person name="Johri S."/>
            <person name="Kim M."/>
            <person name="Overton L."/>
            <person name="Reardon M."/>
            <person name="Tsitrin T."/>
            <person name="Vuong H."/>
            <person name="Weaver B."/>
            <person name="Ciecko A."/>
            <person name="Tallon L."/>
            <person name="Jackson J."/>
            <person name="Pai G."/>
            <person name="Aken S.V."/>
            <person name="Utterback T."/>
            <person name="Reidmuller S."/>
            <person name="Feldblyum T."/>
            <person name="Hsiao J."/>
            <person name="Zismann V."/>
            <person name="Iobst S."/>
            <person name="de Vazeille A.R."/>
            <person name="Buell C.R."/>
            <person name="Ying K."/>
            <person name="Li Y."/>
            <person name="Lu T."/>
            <person name="Huang Y."/>
            <person name="Zhao Q."/>
            <person name="Feng Q."/>
            <person name="Zhang L."/>
            <person name="Zhu J."/>
            <person name="Weng Q."/>
            <person name="Mu J."/>
            <person name="Lu Y."/>
            <person name="Fan D."/>
            <person name="Liu Y."/>
            <person name="Guan J."/>
            <person name="Zhang Y."/>
            <person name="Yu S."/>
            <person name="Liu X."/>
            <person name="Zhang Y."/>
            <person name="Hong G."/>
            <person name="Han B."/>
            <person name="Choisne N."/>
            <person name="Demange N."/>
            <person name="Orjeda G."/>
            <person name="Samain S."/>
            <person name="Cattolico L."/>
            <person name="Pelletier E."/>
            <person name="Couloux A."/>
            <person name="Segurens B."/>
            <person name="Wincker P."/>
            <person name="D'Hont A."/>
            <person name="Scarpelli C."/>
            <person name="Weissenbach J."/>
            <person name="Salanoubat M."/>
            <person name="Quetier F."/>
            <person name="Yu Y."/>
            <person name="Kim H.R."/>
            <person name="Rambo T."/>
            <person name="Currie J."/>
            <person name="Collura K."/>
            <person name="Luo M."/>
            <person name="Yang T."/>
            <person name="Ammiraju J.S.S."/>
            <person name="Engler F."/>
            <person name="Soderlund C."/>
            <person name="Wing R.A."/>
            <person name="Palmer L.E."/>
            <person name="de la Bastide M."/>
            <person name="Spiegel L."/>
            <person name="Nascimento L."/>
            <person name="Zutavern T."/>
            <person name="O'Shaughnessy A."/>
            <person name="Dike S."/>
            <person name="Dedhia N."/>
            <person name="Preston R."/>
            <person name="Balija V."/>
            <person name="McCombie W.R."/>
            <person name="Chow T."/>
            <person name="Chen H."/>
            <person name="Chung M."/>
            <person name="Chen C."/>
            <person name="Shaw J."/>
            <person name="Wu H."/>
            <person name="Hsiao K."/>
            <person name="Chao Y."/>
            <person name="Chu M."/>
            <person name="Cheng C."/>
            <person name="Hour A."/>
            <person name="Lee P."/>
            <person name="Lin S."/>
            <person name="Lin Y."/>
            <person name="Liou J."/>
            <person name="Liu S."/>
            <person name="Hsing Y."/>
            <person name="Raghuvanshi S."/>
            <person name="Mohanty A."/>
            <person name="Bharti A.K."/>
            <person name="Gaur A."/>
            <person name="Gupta V."/>
            <person name="Kumar D."/>
            <person name="Ravi V."/>
            <person name="Vij S."/>
            <person name="Kapur A."/>
            <person name="Khurana P."/>
            <person name="Khurana P."/>
            <person name="Khurana J.P."/>
            <person name="Tyagi A.K."/>
            <person name="Gaikwad K."/>
            <person name="Singh A."/>
            <person name="Dalal V."/>
            <person name="Srivastava S."/>
            <person name="Dixit A."/>
            <person name="Pal A.K."/>
            <person name="Ghazi I.A."/>
            <person name="Yadav M."/>
            <person name="Pandit A."/>
            <person name="Bhargava A."/>
            <person name="Sureshbabu K."/>
            <person name="Batra K."/>
            <person name="Sharma T.R."/>
            <person name="Mohapatra T."/>
            <person name="Singh N.K."/>
            <person name="Messing J."/>
            <person name="Nelson A.B."/>
            <person name="Fuks G."/>
            <person name="Kavchok S."/>
            <person name="Keizer G."/>
            <person name="Linton E."/>
            <person name="Llaca V."/>
            <person name="Song R."/>
            <person name="Tanyolac B."/>
            <person name="Young S."/>
            <person name="Ho-Il K."/>
            <person name="Hahn J.H."/>
            <person name="Sangsakoo G."/>
            <person name="Vanavichit A."/>
            <person name="de Mattos Luiz.A.T."/>
            <person name="Zimmer P.D."/>
            <person name="Malone G."/>
            <person name="Dellagostin O."/>
            <person name="de Oliveira A.C."/>
            <person name="Bevan M."/>
            <person name="Bancroft I."/>
            <person name="Minx P."/>
            <person name="Cordum H."/>
            <person name="Wilson R."/>
            <person name="Cheng Z."/>
            <person name="Jin W."/>
            <person name="Jiang J."/>
            <person name="Leong S.A."/>
            <person name="Iwama H."/>
            <person name="Gojobori T."/>
            <person name="Itoh T."/>
            <person name="Niimura Y."/>
            <person name="Fujii Y."/>
            <person name="Habara T."/>
            <person name="Sakai H."/>
            <person name="Sato Y."/>
            <person name="Wilson G."/>
            <person name="Kumar K."/>
            <person name="McCouch S."/>
            <person name="Juretic N."/>
            <person name="Hoen D."/>
            <person name="Wright S."/>
            <person name="Bruskiewich R."/>
            <person name="Bureau T."/>
            <person name="Miyao A."/>
            <person name="Hirochika H."/>
            <person name="Nishikawa T."/>
            <person name="Kadowaki K."/>
            <person name="Sugiura M."/>
            <person name="Burr B."/>
            <person name="Sasaki T."/>
        </authorList>
    </citation>
    <scope>NUCLEOTIDE SEQUENCE [LARGE SCALE GENOMIC DNA]</scope>
    <source>
        <strain evidence="3">cv. Nipponbare</strain>
    </source>
</reference>
<evidence type="ECO:0000256" key="1">
    <source>
        <dbReference type="SAM" id="MobiDB-lite"/>
    </source>
</evidence>
<evidence type="ECO:0000313" key="3">
    <source>
        <dbReference type="Proteomes" id="UP000000763"/>
    </source>
</evidence>
<organism evidence="2 3">
    <name type="scientific">Oryza sativa subsp. japonica</name>
    <name type="common">Rice</name>
    <dbReference type="NCBI Taxonomy" id="39947"/>
    <lineage>
        <taxon>Eukaryota</taxon>
        <taxon>Viridiplantae</taxon>
        <taxon>Streptophyta</taxon>
        <taxon>Embryophyta</taxon>
        <taxon>Tracheophyta</taxon>
        <taxon>Spermatophyta</taxon>
        <taxon>Magnoliopsida</taxon>
        <taxon>Liliopsida</taxon>
        <taxon>Poales</taxon>
        <taxon>Poaceae</taxon>
        <taxon>BOP clade</taxon>
        <taxon>Oryzoideae</taxon>
        <taxon>Oryzeae</taxon>
        <taxon>Oryzinae</taxon>
        <taxon>Oryza</taxon>
        <taxon>Oryza sativa</taxon>
    </lineage>
</organism>
<proteinExistence type="predicted"/>
<evidence type="ECO:0000313" key="2">
    <source>
        <dbReference type="EMBL" id="BAD21990.1"/>
    </source>
</evidence>
<name>Q6K6H0_ORYSJ</name>
<feature type="region of interest" description="Disordered" evidence="1">
    <location>
        <begin position="42"/>
        <end position="101"/>
    </location>
</feature>
<dbReference type="Proteomes" id="UP000000763">
    <property type="component" value="Chromosome 2"/>
</dbReference>
<sequence>MQERRCTGGGGLSNGGGLPSPISHPARQRAAGFATAAAAFPDLHARHSLPRRQRAWRDDDGSGGRRVWTAGALRARHRRRRPPFLDGAAHTPSSTPRQRGWLDRLGRRCPAPIRCRRRRIRRRRAAAG</sequence>
<feature type="region of interest" description="Disordered" evidence="1">
    <location>
        <begin position="1"/>
        <end position="30"/>
    </location>
</feature>
<feature type="compositionally biased region" description="Gly residues" evidence="1">
    <location>
        <begin position="7"/>
        <end position="18"/>
    </location>
</feature>
<protein>
    <submittedName>
        <fullName evidence="2">Uncharacterized protein</fullName>
    </submittedName>
</protein>
<dbReference type="EMBL" id="AP005067">
    <property type="protein sequence ID" value="BAD21990.1"/>
    <property type="molecule type" value="Genomic_DNA"/>
</dbReference>
<gene>
    <name evidence="2" type="primary">P0487H05.33</name>
</gene>
<accession>Q6K6H0</accession>
<dbReference type="AlphaFoldDB" id="Q6K6H0"/>